<evidence type="ECO:0000256" key="1">
    <source>
        <dbReference type="SAM" id="MobiDB-lite"/>
    </source>
</evidence>
<proteinExistence type="predicted"/>
<accession>A0A373A4D2</accession>
<protein>
    <submittedName>
        <fullName evidence="2">Uncharacterized protein</fullName>
    </submittedName>
</protein>
<reference evidence="2 3" key="1">
    <citation type="submission" date="2018-08" db="EMBL/GenBank/DDBJ databases">
        <title>Diversity &amp; Physiological Properties of Lignin-Decomposing Actinobacteria from Soil.</title>
        <authorList>
            <person name="Roh S.G."/>
            <person name="Kim S.B."/>
        </authorList>
    </citation>
    <scope>NUCLEOTIDE SEQUENCE [LARGE SCALE GENOMIC DNA]</scope>
    <source>
        <strain evidence="2 3">MMS17-GH009</strain>
    </source>
</reference>
<organism evidence="2 3">
    <name type="scientific">Kitasatospora xanthocidica</name>
    <dbReference type="NCBI Taxonomy" id="83382"/>
    <lineage>
        <taxon>Bacteria</taxon>
        <taxon>Bacillati</taxon>
        <taxon>Actinomycetota</taxon>
        <taxon>Actinomycetes</taxon>
        <taxon>Kitasatosporales</taxon>
        <taxon>Streptomycetaceae</taxon>
        <taxon>Kitasatospora</taxon>
    </lineage>
</organism>
<sequence>MKVADYNQARGTLINAGSKTAAKSHPAHGTKDVPVSHGVSLLAEARDEFRAADKNLPASQKRSDMSIPHYNAIHNAANTMHIDTW</sequence>
<feature type="region of interest" description="Disordered" evidence="1">
    <location>
        <begin position="16"/>
        <end position="35"/>
    </location>
</feature>
<dbReference type="EMBL" id="QVIG01000001">
    <property type="protein sequence ID" value="RGD63008.1"/>
    <property type="molecule type" value="Genomic_DNA"/>
</dbReference>
<name>A0A373A4D2_9ACTN</name>
<comment type="caution">
    <text evidence="2">The sequence shown here is derived from an EMBL/GenBank/DDBJ whole genome shotgun (WGS) entry which is preliminary data.</text>
</comment>
<gene>
    <name evidence="2" type="ORF">DR950_20310</name>
</gene>
<evidence type="ECO:0000313" key="2">
    <source>
        <dbReference type="EMBL" id="RGD63008.1"/>
    </source>
</evidence>
<dbReference type="Proteomes" id="UP000263377">
    <property type="component" value="Unassembled WGS sequence"/>
</dbReference>
<evidence type="ECO:0000313" key="3">
    <source>
        <dbReference type="Proteomes" id="UP000263377"/>
    </source>
</evidence>
<dbReference type="AlphaFoldDB" id="A0A373A4D2"/>
<keyword evidence="3" id="KW-1185">Reference proteome</keyword>